<protein>
    <recommendedName>
        <fullName evidence="1">DUF4240 domain-containing protein</fullName>
    </recommendedName>
</protein>
<evidence type="ECO:0000313" key="2">
    <source>
        <dbReference type="EMBL" id="GIG18937.1"/>
    </source>
</evidence>
<dbReference type="EMBL" id="BONJ01000045">
    <property type="protein sequence ID" value="GIG18937.1"/>
    <property type="molecule type" value="Genomic_DNA"/>
</dbReference>
<evidence type="ECO:0000313" key="3">
    <source>
        <dbReference type="Proteomes" id="UP000660339"/>
    </source>
</evidence>
<evidence type="ECO:0000259" key="1">
    <source>
        <dbReference type="Pfam" id="PF14024"/>
    </source>
</evidence>
<dbReference type="RefSeq" id="WP_166388866.1">
    <property type="nucleotide sequence ID" value="NZ_BAAATT010000020.1"/>
</dbReference>
<name>A0A8J3LGK1_9ACTN</name>
<feature type="domain" description="DUF4240" evidence="1">
    <location>
        <begin position="7"/>
        <end position="138"/>
    </location>
</feature>
<accession>A0A8J3LGK1</accession>
<dbReference type="Proteomes" id="UP000660339">
    <property type="component" value="Unassembled WGS sequence"/>
</dbReference>
<dbReference type="AlphaFoldDB" id="A0A8J3LGK1"/>
<organism evidence="2 3">
    <name type="scientific">Catellatospora methionotrophica</name>
    <dbReference type="NCBI Taxonomy" id="121620"/>
    <lineage>
        <taxon>Bacteria</taxon>
        <taxon>Bacillati</taxon>
        <taxon>Actinomycetota</taxon>
        <taxon>Actinomycetes</taxon>
        <taxon>Micromonosporales</taxon>
        <taxon>Micromonosporaceae</taxon>
        <taxon>Catellatospora</taxon>
    </lineage>
</organism>
<comment type="caution">
    <text evidence="2">The sequence shown here is derived from an EMBL/GenBank/DDBJ whole genome shotgun (WGS) entry which is preliminary data.</text>
</comment>
<gene>
    <name evidence="2" type="ORF">Cme02nite_72690</name>
</gene>
<reference evidence="2" key="1">
    <citation type="submission" date="2021-01" db="EMBL/GenBank/DDBJ databases">
        <title>Whole genome shotgun sequence of Catellatospora methionotrophica NBRC 14553.</title>
        <authorList>
            <person name="Komaki H."/>
            <person name="Tamura T."/>
        </authorList>
    </citation>
    <scope>NUCLEOTIDE SEQUENCE</scope>
    <source>
        <strain evidence="2">NBRC 14553</strain>
    </source>
</reference>
<proteinExistence type="predicted"/>
<dbReference type="InterPro" id="IPR025334">
    <property type="entry name" value="DUF4240"/>
</dbReference>
<keyword evidence="3" id="KW-1185">Reference proteome</keyword>
<dbReference type="Pfam" id="PF14024">
    <property type="entry name" value="DUF4240"/>
    <property type="match status" value="1"/>
</dbReference>
<sequence length="191" mass="21126">MPRDDIDDFWDLVEQVRTRTGRAGFCDALARELGRRPIPQIARFHATMMRLADRAARWELLAAADLVFARCGGCSTDTFHDFRLWLVHLGRDVFEDVLADPDALAELPEIAVLAGGDWSNAAFPAMGEVCGVAEQAFEIVLGRLPPAVAAAIVEPAEFEQRPCEEPCGRFVSFGAEEGRSRFPRLTEMFGS</sequence>